<feature type="active site" evidence="3">
    <location>
        <position position="56"/>
    </location>
</feature>
<dbReference type="AlphaFoldDB" id="A0A7C9VUI9"/>
<dbReference type="GO" id="GO:0006465">
    <property type="term" value="P:signal peptide processing"/>
    <property type="evidence" value="ECO:0007669"/>
    <property type="project" value="InterPro"/>
</dbReference>
<comment type="caution">
    <text evidence="6">The sequence shown here is derived from an EMBL/GenBank/DDBJ whole genome shotgun (WGS) entry which is preliminary data.</text>
</comment>
<dbReference type="SUPFAM" id="SSF51306">
    <property type="entry name" value="LexA/Signal peptidase"/>
    <property type="match status" value="1"/>
</dbReference>
<dbReference type="InterPro" id="IPR036286">
    <property type="entry name" value="LexA/Signal_pep-like_sf"/>
</dbReference>
<keyword evidence="7" id="KW-1185">Reference proteome</keyword>
<comment type="subcellular location">
    <subcellularLocation>
        <location evidence="1">Cell membrane</location>
        <topology evidence="1">Single-pass type II membrane protein</topology>
    </subcellularLocation>
    <subcellularLocation>
        <location evidence="4">Membrane</location>
        <topology evidence="4">Single-pass type II membrane protein</topology>
    </subcellularLocation>
</comment>
<reference evidence="6 7" key="1">
    <citation type="submission" date="2020-03" db="EMBL/GenBank/DDBJ databases">
        <title>Isolation and identification of active actinomycetes.</title>
        <authorList>
            <person name="Sun X."/>
        </authorList>
    </citation>
    <scope>NUCLEOTIDE SEQUENCE [LARGE SCALE GENOMIC DNA]</scope>
    <source>
        <strain evidence="6 7">NEAU-D13</strain>
    </source>
</reference>
<keyword evidence="4" id="KW-0645">Protease</keyword>
<comment type="similarity">
    <text evidence="2 4">Belongs to the peptidase S26 family.</text>
</comment>
<dbReference type="Proteomes" id="UP000481360">
    <property type="component" value="Unassembled WGS sequence"/>
</dbReference>
<evidence type="ECO:0000256" key="1">
    <source>
        <dbReference type="ARBA" id="ARBA00004401"/>
    </source>
</evidence>
<protein>
    <recommendedName>
        <fullName evidence="4">Signal peptidase I</fullName>
        <ecNumber evidence="4">3.4.21.89</ecNumber>
    </recommendedName>
</protein>
<keyword evidence="4" id="KW-1133">Transmembrane helix</keyword>
<evidence type="ECO:0000256" key="4">
    <source>
        <dbReference type="RuleBase" id="RU362042"/>
    </source>
</evidence>
<keyword evidence="4 6" id="KW-0378">Hydrolase</keyword>
<dbReference type="GO" id="GO:0009003">
    <property type="term" value="F:signal peptidase activity"/>
    <property type="evidence" value="ECO:0007669"/>
    <property type="project" value="UniProtKB-EC"/>
</dbReference>
<evidence type="ECO:0000256" key="3">
    <source>
        <dbReference type="PIRSR" id="PIRSR600223-1"/>
    </source>
</evidence>
<dbReference type="Gene3D" id="2.10.109.10">
    <property type="entry name" value="Umud Fragment, subunit A"/>
    <property type="match status" value="1"/>
</dbReference>
<dbReference type="PANTHER" id="PTHR43390:SF1">
    <property type="entry name" value="CHLOROPLAST PROCESSING PEPTIDASE"/>
    <property type="match status" value="1"/>
</dbReference>
<organism evidence="6 7">
    <name type="scientific">Lentzea alba</name>
    <dbReference type="NCBI Taxonomy" id="2714351"/>
    <lineage>
        <taxon>Bacteria</taxon>
        <taxon>Bacillati</taxon>
        <taxon>Actinomycetota</taxon>
        <taxon>Actinomycetes</taxon>
        <taxon>Pseudonocardiales</taxon>
        <taxon>Pseudonocardiaceae</taxon>
        <taxon>Lentzea</taxon>
    </lineage>
</organism>
<dbReference type="EMBL" id="JAAMPJ010000001">
    <property type="protein sequence ID" value="NGY57680.1"/>
    <property type="molecule type" value="Genomic_DNA"/>
</dbReference>
<feature type="domain" description="Peptidase S26" evidence="5">
    <location>
        <begin position="25"/>
        <end position="228"/>
    </location>
</feature>
<sequence length="246" mass="26990">MASSPEDSEDASAPDEPERGRTPVWREIFYVVVTAVVLTVLIQAFVARVYVIPSASMERTLHGCTGCVNDRVLVDKLTYRFSDIEPGEVVVFRGPEAWTTNDFRAAPSANPVARVVQNIGSLLGIAPANERDFVKRVIALPGQTVMCCDEQHRLVVDGKPLDEPYVYWQPGTSSADHEPFAPVRVPEGRLFLMGDNRMNSTDSRKQGGGGVAGTVPLENVIGKARYVVFPKERWSVVSDHNPQPLG</sequence>
<dbReference type="CDD" id="cd06530">
    <property type="entry name" value="S26_SPase_I"/>
    <property type="match status" value="1"/>
</dbReference>
<dbReference type="GO" id="GO:0004252">
    <property type="term" value="F:serine-type endopeptidase activity"/>
    <property type="evidence" value="ECO:0007669"/>
    <property type="project" value="InterPro"/>
</dbReference>
<evidence type="ECO:0000256" key="2">
    <source>
        <dbReference type="ARBA" id="ARBA00009370"/>
    </source>
</evidence>
<evidence type="ECO:0000313" key="7">
    <source>
        <dbReference type="Proteomes" id="UP000481360"/>
    </source>
</evidence>
<dbReference type="InterPro" id="IPR000223">
    <property type="entry name" value="Pept_S26A_signal_pept_1"/>
</dbReference>
<name>A0A7C9VUI9_9PSEU</name>
<dbReference type="InterPro" id="IPR019533">
    <property type="entry name" value="Peptidase_S26"/>
</dbReference>
<dbReference type="EC" id="3.4.21.89" evidence="4"/>
<dbReference type="RefSeq" id="WP_166043212.1">
    <property type="nucleotide sequence ID" value="NZ_JAAMPJ010000001.1"/>
</dbReference>
<dbReference type="PANTHER" id="PTHR43390">
    <property type="entry name" value="SIGNAL PEPTIDASE I"/>
    <property type="match status" value="1"/>
</dbReference>
<feature type="transmembrane region" description="Helical" evidence="4">
    <location>
        <begin position="28"/>
        <end position="51"/>
    </location>
</feature>
<proteinExistence type="inferred from homology"/>
<dbReference type="Pfam" id="PF10502">
    <property type="entry name" value="Peptidase_S26"/>
    <property type="match status" value="1"/>
</dbReference>
<dbReference type="NCBIfam" id="TIGR02227">
    <property type="entry name" value="sigpep_I_bact"/>
    <property type="match status" value="1"/>
</dbReference>
<keyword evidence="4" id="KW-0472">Membrane</keyword>
<evidence type="ECO:0000259" key="5">
    <source>
        <dbReference type="Pfam" id="PF10502"/>
    </source>
</evidence>
<accession>A0A7C9VUI9</accession>
<evidence type="ECO:0000313" key="6">
    <source>
        <dbReference type="EMBL" id="NGY57680.1"/>
    </source>
</evidence>
<keyword evidence="4" id="KW-0812">Transmembrane</keyword>
<dbReference type="GO" id="GO:0005886">
    <property type="term" value="C:plasma membrane"/>
    <property type="evidence" value="ECO:0007669"/>
    <property type="project" value="UniProtKB-SubCell"/>
</dbReference>
<feature type="active site" evidence="3">
    <location>
        <position position="135"/>
    </location>
</feature>
<comment type="catalytic activity">
    <reaction evidence="4">
        <text>Cleavage of hydrophobic, N-terminal signal or leader sequences from secreted and periplasmic proteins.</text>
        <dbReference type="EC" id="3.4.21.89"/>
    </reaction>
</comment>
<dbReference type="PRINTS" id="PR00727">
    <property type="entry name" value="LEADERPTASE"/>
</dbReference>
<gene>
    <name evidence="6" type="primary">lepB</name>
    <name evidence="6" type="ORF">G7043_01900</name>
</gene>